<gene>
    <name evidence="2" type="ORF">D1222_05030</name>
</gene>
<reference evidence="2 3" key="1">
    <citation type="submission" date="2018-08" db="EMBL/GenBank/DDBJ databases">
        <title>Henriciella mobilis sp. nov., isolated from seawater.</title>
        <authorList>
            <person name="Cheng H."/>
            <person name="Wu Y.-H."/>
            <person name="Xu X.-W."/>
            <person name="Guo L.-L."/>
        </authorList>
    </citation>
    <scope>NUCLEOTIDE SEQUENCE [LARGE SCALE GENOMIC DNA]</scope>
    <source>
        <strain evidence="2 3">CCUG67844</strain>
    </source>
</reference>
<accession>A0A399RIT6</accession>
<organism evidence="2 3">
    <name type="scientific">Henriciella algicola</name>
    <dbReference type="NCBI Taxonomy" id="1608422"/>
    <lineage>
        <taxon>Bacteria</taxon>
        <taxon>Pseudomonadati</taxon>
        <taxon>Pseudomonadota</taxon>
        <taxon>Alphaproteobacteria</taxon>
        <taxon>Hyphomonadales</taxon>
        <taxon>Hyphomonadaceae</taxon>
        <taxon>Henriciella</taxon>
    </lineage>
</organism>
<dbReference type="PROSITE" id="PS51257">
    <property type="entry name" value="PROKAR_LIPOPROTEIN"/>
    <property type="match status" value="1"/>
</dbReference>
<evidence type="ECO:0000313" key="3">
    <source>
        <dbReference type="Proteomes" id="UP000265845"/>
    </source>
</evidence>
<comment type="caution">
    <text evidence="2">The sequence shown here is derived from an EMBL/GenBank/DDBJ whole genome shotgun (WGS) entry which is preliminary data.</text>
</comment>
<dbReference type="EMBL" id="QWGA01000003">
    <property type="protein sequence ID" value="RIJ31610.1"/>
    <property type="molecule type" value="Genomic_DNA"/>
</dbReference>
<dbReference type="RefSeq" id="WP_119453103.1">
    <property type="nucleotide sequence ID" value="NZ_QWGA01000003.1"/>
</dbReference>
<name>A0A399RIT6_9PROT</name>
<feature type="region of interest" description="Disordered" evidence="1">
    <location>
        <begin position="19"/>
        <end position="44"/>
    </location>
</feature>
<keyword evidence="3" id="KW-1185">Reference proteome</keyword>
<protein>
    <submittedName>
        <fullName evidence="2">Uncharacterized protein</fullName>
    </submittedName>
</protein>
<sequence length="192" mass="20774">MRFSSILLGLAFVVAGCGNDAGETPPPPPATPAPEESPARVDAPGRTASVSIEDFEPILGDGWTGNLVYADPNAESGQGTADVELEVSREGQTLTLNFSFPASPQGDGSAPLEISEDGDWINDEMVLRREQSGDMLTLLTRQECIEGRYIATCEYLYDISETEFSIAKAYRLAGEEEQRFGHQYSFQRDSAG</sequence>
<dbReference type="Proteomes" id="UP000265845">
    <property type="component" value="Unassembled WGS sequence"/>
</dbReference>
<evidence type="ECO:0000256" key="1">
    <source>
        <dbReference type="SAM" id="MobiDB-lite"/>
    </source>
</evidence>
<dbReference type="AlphaFoldDB" id="A0A399RIT6"/>
<dbReference type="OrthoDB" id="7629915at2"/>
<proteinExistence type="predicted"/>
<evidence type="ECO:0000313" key="2">
    <source>
        <dbReference type="EMBL" id="RIJ31610.1"/>
    </source>
</evidence>